<dbReference type="KEGG" id="mco:MCJ_004960"/>
<reference evidence="2" key="1">
    <citation type="journal article" date="2009" name="BMC Bioinformatics">
        <title>The Mycoplasma conjunctivae genome sequencing, annotation and analysis.</title>
        <authorList>
            <person name="Calderon-Copete S.P."/>
            <person name="Wigger G."/>
            <person name="Wunderlin C."/>
            <person name="Schmidheini T."/>
            <person name="Frey J."/>
            <person name="Quail M.A."/>
            <person name="Falquet L."/>
        </authorList>
    </citation>
    <scope>NUCLEOTIDE SEQUENCE [LARGE SCALE GENOMIC DNA]</scope>
    <source>
        <strain evidence="2">ATCC 25834 / NCTC 10147 / HRC/581</strain>
    </source>
</reference>
<proteinExistence type="predicted"/>
<evidence type="ECO:0000313" key="2">
    <source>
        <dbReference type="Proteomes" id="UP000001491"/>
    </source>
</evidence>
<dbReference type="EMBL" id="FM864216">
    <property type="protein sequence ID" value="CAT05201.1"/>
    <property type="molecule type" value="Genomic_DNA"/>
</dbReference>
<protein>
    <submittedName>
        <fullName evidence="1">Uncharacterized protein</fullName>
    </submittedName>
</protein>
<name>C5J6T8_MESCH</name>
<organism evidence="1 2">
    <name type="scientific">Mesomycoplasma conjunctivae (strain ATCC 25834 / NCTC 10147 / HRC/581)</name>
    <name type="common">Mycoplasma conjunctivae</name>
    <dbReference type="NCBI Taxonomy" id="572263"/>
    <lineage>
        <taxon>Bacteria</taxon>
        <taxon>Bacillati</taxon>
        <taxon>Mycoplasmatota</taxon>
        <taxon>Mycoplasmoidales</taxon>
        <taxon>Metamycoplasmataceae</taxon>
        <taxon>Mesomycoplasma</taxon>
    </lineage>
</organism>
<sequence length="234" mass="28090">MELIFTDNNNKKLNFKYQKLWQEWEAQVKSQIQWQSKEEIALYDWKAQLDICRNTVQHQRDLGLQGLCLVAYINVKIQKSQKDPYYKNMPINELVFEFAFNKDGNNIINWATFFGIYHLFRDYQTEAKEKKIKYNKYELLTNWYGLTGQNMINRYLKPKANTKVVSFSKSFFVVMKYASLNMPEYKCAQILSGWINLNHNYITHSQYDKQILQLRLAVEELIQKLKQISNDFLF</sequence>
<gene>
    <name evidence="1" type="ordered locus">MCJ_004960</name>
</gene>
<keyword evidence="2" id="KW-1185">Reference proteome</keyword>
<dbReference type="HOGENOM" id="CLU_1183979_0_0_14"/>
<evidence type="ECO:0000313" key="1">
    <source>
        <dbReference type="EMBL" id="CAT05201.1"/>
    </source>
</evidence>
<dbReference type="AlphaFoldDB" id="C5J6T8"/>
<dbReference type="Proteomes" id="UP000001491">
    <property type="component" value="Chromosome"/>
</dbReference>
<accession>C5J6T8</accession>